<evidence type="ECO:0000256" key="1">
    <source>
        <dbReference type="SAM" id="MobiDB-lite"/>
    </source>
</evidence>
<dbReference type="AlphaFoldDB" id="M7B7Z4"/>
<keyword evidence="3" id="KW-1185">Reference proteome</keyword>
<proteinExistence type="predicted"/>
<dbReference type="EMBL" id="KB601989">
    <property type="protein sequence ID" value="EMP24367.1"/>
    <property type="molecule type" value="Genomic_DNA"/>
</dbReference>
<evidence type="ECO:0000313" key="2">
    <source>
        <dbReference type="EMBL" id="EMP24367.1"/>
    </source>
</evidence>
<feature type="region of interest" description="Disordered" evidence="1">
    <location>
        <begin position="17"/>
        <end position="57"/>
    </location>
</feature>
<name>M7B7Z4_CHEMY</name>
<reference evidence="3" key="1">
    <citation type="journal article" date="2013" name="Nat. Genet.">
        <title>The draft genomes of soft-shell turtle and green sea turtle yield insights into the development and evolution of the turtle-specific body plan.</title>
        <authorList>
            <person name="Wang Z."/>
            <person name="Pascual-Anaya J."/>
            <person name="Zadissa A."/>
            <person name="Li W."/>
            <person name="Niimura Y."/>
            <person name="Huang Z."/>
            <person name="Li C."/>
            <person name="White S."/>
            <person name="Xiong Z."/>
            <person name="Fang D."/>
            <person name="Wang B."/>
            <person name="Ming Y."/>
            <person name="Chen Y."/>
            <person name="Zheng Y."/>
            <person name="Kuraku S."/>
            <person name="Pignatelli M."/>
            <person name="Herrero J."/>
            <person name="Beal K."/>
            <person name="Nozawa M."/>
            <person name="Li Q."/>
            <person name="Wang J."/>
            <person name="Zhang H."/>
            <person name="Yu L."/>
            <person name="Shigenobu S."/>
            <person name="Wang J."/>
            <person name="Liu J."/>
            <person name="Flicek P."/>
            <person name="Searle S."/>
            <person name="Wang J."/>
            <person name="Kuratani S."/>
            <person name="Yin Y."/>
            <person name="Aken B."/>
            <person name="Zhang G."/>
            <person name="Irie N."/>
        </authorList>
    </citation>
    <scope>NUCLEOTIDE SEQUENCE [LARGE SCALE GENOMIC DNA]</scope>
</reference>
<sequence>MGIVAADAGTRLVAGASEASFASLSRPRNKSADHESLDRRPDSDLGVNPPPVLTEAHGSVPASCLALDDTITAPPPSAPQEDFKAHQDLLKQMPCSCQLQVEEMEGPSDSLLNVLSS</sequence>
<dbReference type="Proteomes" id="UP000031443">
    <property type="component" value="Unassembled WGS sequence"/>
</dbReference>
<protein>
    <submittedName>
        <fullName evidence="2">Uncharacterized protein</fullName>
    </submittedName>
</protein>
<evidence type="ECO:0000313" key="3">
    <source>
        <dbReference type="Proteomes" id="UP000031443"/>
    </source>
</evidence>
<feature type="compositionally biased region" description="Basic and acidic residues" evidence="1">
    <location>
        <begin position="30"/>
        <end position="43"/>
    </location>
</feature>
<gene>
    <name evidence="2" type="ORF">UY3_18605</name>
</gene>
<accession>M7B7Z4</accession>
<organism evidence="2 3">
    <name type="scientific">Chelonia mydas</name>
    <name type="common">Green sea-turtle</name>
    <name type="synonym">Chelonia agassizi</name>
    <dbReference type="NCBI Taxonomy" id="8469"/>
    <lineage>
        <taxon>Eukaryota</taxon>
        <taxon>Metazoa</taxon>
        <taxon>Chordata</taxon>
        <taxon>Craniata</taxon>
        <taxon>Vertebrata</taxon>
        <taxon>Euteleostomi</taxon>
        <taxon>Archelosauria</taxon>
        <taxon>Testudinata</taxon>
        <taxon>Testudines</taxon>
        <taxon>Cryptodira</taxon>
        <taxon>Durocryptodira</taxon>
        <taxon>Americhelydia</taxon>
        <taxon>Chelonioidea</taxon>
        <taxon>Cheloniidae</taxon>
        <taxon>Chelonia</taxon>
    </lineage>
</organism>